<organism evidence="1">
    <name type="scientific">Oryza nivara</name>
    <name type="common">Indian wild rice</name>
    <name type="synonym">Oryza sativa f. spontanea</name>
    <dbReference type="NCBI Taxonomy" id="4536"/>
    <lineage>
        <taxon>Eukaryota</taxon>
        <taxon>Viridiplantae</taxon>
        <taxon>Streptophyta</taxon>
        <taxon>Embryophyta</taxon>
        <taxon>Tracheophyta</taxon>
        <taxon>Spermatophyta</taxon>
        <taxon>Magnoliopsida</taxon>
        <taxon>Liliopsida</taxon>
        <taxon>Poales</taxon>
        <taxon>Poaceae</taxon>
        <taxon>BOP clade</taxon>
        <taxon>Oryzoideae</taxon>
        <taxon>Oryzeae</taxon>
        <taxon>Oryzinae</taxon>
        <taxon>Oryza</taxon>
    </lineage>
</organism>
<accession>A0A0E0HBT4</accession>
<protein>
    <submittedName>
        <fullName evidence="1">Uncharacterized protein</fullName>
    </submittedName>
</protein>
<dbReference type="EnsemblPlants" id="ONIVA05G09880.1">
    <property type="protein sequence ID" value="ONIVA05G09880.1"/>
    <property type="gene ID" value="ONIVA05G09880"/>
</dbReference>
<evidence type="ECO:0000313" key="2">
    <source>
        <dbReference type="Proteomes" id="UP000006591"/>
    </source>
</evidence>
<dbReference type="Gramene" id="ONIVA05G09880.1">
    <property type="protein sequence ID" value="ONIVA05G09880.1"/>
    <property type="gene ID" value="ONIVA05G09880"/>
</dbReference>
<proteinExistence type="predicted"/>
<keyword evidence="2" id="KW-1185">Reference proteome</keyword>
<dbReference type="HOGENOM" id="CLU_2908022_0_0_1"/>
<dbReference type="AlphaFoldDB" id="A0A0E0HBT4"/>
<sequence>MPPAACGCGCRGLRLTGQVDNLGLGLFPMGDQIERSVESVVEFVTVSLLRCCGAIRCSVLET</sequence>
<name>A0A0E0HBT4_ORYNI</name>
<reference evidence="1" key="1">
    <citation type="submission" date="2015-04" db="UniProtKB">
        <authorList>
            <consortium name="EnsemblPlants"/>
        </authorList>
    </citation>
    <scope>IDENTIFICATION</scope>
    <source>
        <strain evidence="1">SL10</strain>
    </source>
</reference>
<dbReference type="Proteomes" id="UP000006591">
    <property type="component" value="Chromosome 5"/>
</dbReference>
<evidence type="ECO:0000313" key="1">
    <source>
        <dbReference type="EnsemblPlants" id="ONIVA05G09880.1"/>
    </source>
</evidence>
<reference evidence="1" key="2">
    <citation type="submission" date="2018-04" db="EMBL/GenBank/DDBJ databases">
        <title>OnivRS2 (Oryza nivara Reference Sequence Version 2).</title>
        <authorList>
            <person name="Zhang J."/>
            <person name="Kudrna D."/>
            <person name="Lee S."/>
            <person name="Talag J."/>
            <person name="Rajasekar S."/>
            <person name="Welchert J."/>
            <person name="Hsing Y.-I."/>
            <person name="Wing R.A."/>
        </authorList>
    </citation>
    <scope>NUCLEOTIDE SEQUENCE [LARGE SCALE GENOMIC DNA]</scope>
    <source>
        <strain evidence="1">SL10</strain>
    </source>
</reference>